<dbReference type="GO" id="GO:0005789">
    <property type="term" value="C:endoplasmic reticulum membrane"/>
    <property type="evidence" value="ECO:0007669"/>
    <property type="project" value="UniProtKB-SubCell"/>
</dbReference>
<keyword evidence="12" id="KW-1185">Reference proteome</keyword>
<keyword evidence="6" id="KW-0256">Endoplasmic reticulum</keyword>
<dbReference type="InterPro" id="IPR007130">
    <property type="entry name" value="DAGAT"/>
</dbReference>
<evidence type="ECO:0000256" key="3">
    <source>
        <dbReference type="ARBA" id="ARBA00022516"/>
    </source>
</evidence>
<evidence type="ECO:0000256" key="1">
    <source>
        <dbReference type="ARBA" id="ARBA00004477"/>
    </source>
</evidence>
<comment type="similarity">
    <text evidence="2">Belongs to the diacylglycerol acyltransferase family.</text>
</comment>
<evidence type="ECO:0000313" key="11">
    <source>
        <dbReference type="EMBL" id="PAV87668.1"/>
    </source>
</evidence>
<keyword evidence="10" id="KW-0012">Acyltransferase</keyword>
<evidence type="ECO:0000256" key="5">
    <source>
        <dbReference type="ARBA" id="ARBA00022692"/>
    </source>
</evidence>
<dbReference type="Proteomes" id="UP000218231">
    <property type="component" value="Unassembled WGS sequence"/>
</dbReference>
<sequence>MSQHFYFPLRREIFMLTGGVDSSAESLEYLLANPGKNRAVVIAVGGTTEILDSQPDCYDLNILSRRGFCKYALKHGADLVPMYNFGENALFEQFPNPKGSLVRIFQLKIKSIFGFVIPMFKCRHAFDLSLGIMPHRRPVTSVVGEPIRLVVI</sequence>
<dbReference type="Pfam" id="PF03982">
    <property type="entry name" value="DAGAT"/>
    <property type="match status" value="1"/>
</dbReference>
<dbReference type="AlphaFoldDB" id="A0A2A2LNE0"/>
<keyword evidence="5" id="KW-0812">Transmembrane</keyword>
<keyword evidence="4" id="KW-0808">Transferase</keyword>
<keyword evidence="9" id="KW-0472">Membrane</keyword>
<dbReference type="OrthoDB" id="264532at2759"/>
<accession>A0A2A2LNE0</accession>
<dbReference type="PANTHER" id="PTHR12317:SF71">
    <property type="entry name" value="ACYLTRANSFERASE"/>
    <property type="match status" value="1"/>
</dbReference>
<protein>
    <submittedName>
        <fullName evidence="11">Uncharacterized protein</fullName>
    </submittedName>
</protein>
<gene>
    <name evidence="11" type="ORF">WR25_15430</name>
</gene>
<evidence type="ECO:0000256" key="6">
    <source>
        <dbReference type="ARBA" id="ARBA00022824"/>
    </source>
</evidence>
<evidence type="ECO:0000256" key="8">
    <source>
        <dbReference type="ARBA" id="ARBA00023098"/>
    </source>
</evidence>
<evidence type="ECO:0000256" key="4">
    <source>
        <dbReference type="ARBA" id="ARBA00022679"/>
    </source>
</evidence>
<keyword evidence="8" id="KW-0443">Lipid metabolism</keyword>
<name>A0A2A2LNE0_9BILA</name>
<reference evidence="11 12" key="1">
    <citation type="journal article" date="2017" name="Curr. Biol.">
        <title>Genome architecture and evolution of a unichromosomal asexual nematode.</title>
        <authorList>
            <person name="Fradin H."/>
            <person name="Zegar C."/>
            <person name="Gutwein M."/>
            <person name="Lucas J."/>
            <person name="Kovtun M."/>
            <person name="Corcoran D."/>
            <person name="Baugh L.R."/>
            <person name="Kiontke K."/>
            <person name="Gunsalus K."/>
            <person name="Fitch D.H."/>
            <person name="Piano F."/>
        </authorList>
    </citation>
    <scope>NUCLEOTIDE SEQUENCE [LARGE SCALE GENOMIC DNA]</scope>
    <source>
        <strain evidence="11">PF1309</strain>
    </source>
</reference>
<dbReference type="STRING" id="2018661.A0A2A2LNE0"/>
<keyword evidence="7" id="KW-1133">Transmembrane helix</keyword>
<evidence type="ECO:0000256" key="9">
    <source>
        <dbReference type="ARBA" id="ARBA00023136"/>
    </source>
</evidence>
<keyword evidence="3" id="KW-0444">Lipid biosynthesis</keyword>
<comment type="subcellular location">
    <subcellularLocation>
        <location evidence="1">Endoplasmic reticulum membrane</location>
        <topology evidence="1">Multi-pass membrane protein</topology>
    </subcellularLocation>
</comment>
<dbReference type="GO" id="GO:0004144">
    <property type="term" value="F:diacylglycerol O-acyltransferase activity"/>
    <property type="evidence" value="ECO:0007669"/>
    <property type="project" value="TreeGrafter"/>
</dbReference>
<dbReference type="GO" id="GO:0019432">
    <property type="term" value="P:triglyceride biosynthetic process"/>
    <property type="evidence" value="ECO:0007669"/>
    <property type="project" value="TreeGrafter"/>
</dbReference>
<evidence type="ECO:0000256" key="2">
    <source>
        <dbReference type="ARBA" id="ARBA00005420"/>
    </source>
</evidence>
<proteinExistence type="inferred from homology"/>
<comment type="caution">
    <text evidence="11">The sequence shown here is derived from an EMBL/GenBank/DDBJ whole genome shotgun (WGS) entry which is preliminary data.</text>
</comment>
<evidence type="ECO:0000313" key="12">
    <source>
        <dbReference type="Proteomes" id="UP000218231"/>
    </source>
</evidence>
<evidence type="ECO:0000256" key="7">
    <source>
        <dbReference type="ARBA" id="ARBA00022989"/>
    </source>
</evidence>
<evidence type="ECO:0000256" key="10">
    <source>
        <dbReference type="ARBA" id="ARBA00023315"/>
    </source>
</evidence>
<dbReference type="EMBL" id="LIAE01006555">
    <property type="protein sequence ID" value="PAV87668.1"/>
    <property type="molecule type" value="Genomic_DNA"/>
</dbReference>
<organism evidence="11 12">
    <name type="scientific">Diploscapter pachys</name>
    <dbReference type="NCBI Taxonomy" id="2018661"/>
    <lineage>
        <taxon>Eukaryota</taxon>
        <taxon>Metazoa</taxon>
        <taxon>Ecdysozoa</taxon>
        <taxon>Nematoda</taxon>
        <taxon>Chromadorea</taxon>
        <taxon>Rhabditida</taxon>
        <taxon>Rhabditina</taxon>
        <taxon>Rhabditomorpha</taxon>
        <taxon>Rhabditoidea</taxon>
        <taxon>Rhabditidae</taxon>
        <taxon>Diploscapter</taxon>
    </lineage>
</organism>
<dbReference type="PANTHER" id="PTHR12317">
    <property type="entry name" value="DIACYLGLYCEROL O-ACYLTRANSFERASE"/>
    <property type="match status" value="1"/>
</dbReference>